<dbReference type="InterPro" id="IPR001969">
    <property type="entry name" value="Aspartic_peptidase_AS"/>
</dbReference>
<dbReference type="Gene3D" id="3.30.420.10">
    <property type="entry name" value="Ribonuclease H-like superfamily/Ribonuclease H"/>
    <property type="match status" value="1"/>
</dbReference>
<dbReference type="InterPro" id="IPR018061">
    <property type="entry name" value="Retropepsins"/>
</dbReference>
<keyword evidence="3" id="KW-0548">Nucleotidyltransferase</keyword>
<evidence type="ECO:0000256" key="4">
    <source>
        <dbReference type="ARBA" id="ARBA00022722"/>
    </source>
</evidence>
<dbReference type="FunFam" id="3.30.70.270:FF:000020">
    <property type="entry name" value="Transposon Tf2-6 polyprotein-like Protein"/>
    <property type="match status" value="1"/>
</dbReference>
<keyword evidence="6" id="KW-0378">Hydrolase</keyword>
<dbReference type="Pfam" id="PF00665">
    <property type="entry name" value="rve"/>
    <property type="match status" value="1"/>
</dbReference>
<dbReference type="SUPFAM" id="SSF50630">
    <property type="entry name" value="Acid proteases"/>
    <property type="match status" value="1"/>
</dbReference>
<dbReference type="SUPFAM" id="SSF56672">
    <property type="entry name" value="DNA/RNA polymerases"/>
    <property type="match status" value="1"/>
</dbReference>
<dbReference type="Pfam" id="PF00077">
    <property type="entry name" value="RVP"/>
    <property type="match status" value="1"/>
</dbReference>
<protein>
    <recommendedName>
        <fullName evidence="1">RNA-directed DNA polymerase</fullName>
        <ecNumber evidence="1">2.7.7.49</ecNumber>
    </recommendedName>
</protein>
<dbReference type="Pfam" id="PF00078">
    <property type="entry name" value="RVT_1"/>
    <property type="match status" value="1"/>
</dbReference>
<evidence type="ECO:0000256" key="3">
    <source>
        <dbReference type="ARBA" id="ARBA00022695"/>
    </source>
</evidence>
<dbReference type="Gene3D" id="3.10.10.10">
    <property type="entry name" value="HIV Type 1 Reverse Transcriptase, subunit A, domain 1"/>
    <property type="match status" value="1"/>
</dbReference>
<evidence type="ECO:0000256" key="7">
    <source>
        <dbReference type="ARBA" id="ARBA00022918"/>
    </source>
</evidence>
<dbReference type="Pfam" id="PF17917">
    <property type="entry name" value="RT_RNaseH"/>
    <property type="match status" value="1"/>
</dbReference>
<keyword evidence="4" id="KW-0540">Nuclease</keyword>
<dbReference type="PANTHER" id="PTHR37984:SF5">
    <property type="entry name" value="PROTEIN NYNRIN-LIKE"/>
    <property type="match status" value="1"/>
</dbReference>
<reference evidence="11" key="1">
    <citation type="submission" date="2018-04" db="EMBL/GenBank/DDBJ databases">
        <title>Transcriptome of Schizaphis graminum biotype I.</title>
        <authorList>
            <person name="Scully E.D."/>
            <person name="Geib S.M."/>
            <person name="Palmer N.A."/>
            <person name="Koch K."/>
            <person name="Bradshaw J."/>
            <person name="Heng-Moss T."/>
            <person name="Sarath G."/>
        </authorList>
    </citation>
    <scope>NUCLEOTIDE SEQUENCE</scope>
</reference>
<dbReference type="Pfam" id="PF17921">
    <property type="entry name" value="Integrase_H2C2"/>
    <property type="match status" value="1"/>
</dbReference>
<dbReference type="GO" id="GO:0042575">
    <property type="term" value="C:DNA polymerase complex"/>
    <property type="evidence" value="ECO:0007669"/>
    <property type="project" value="UniProtKB-ARBA"/>
</dbReference>
<keyword evidence="2" id="KW-0808">Transferase</keyword>
<sequence length="1082" mass="126242">MGDDGPGSATVINTPDQIQTTKKLAILKASDLLQDDEYDEEIKKTISKGCPYVKIKIKDTTYEMLIDSGAEISAISEHYQQLITNENPKTPIIPVNGLHIYNAIGDKMTKITTQILLPIQIGENILQSPFMVIKNLNENGILGNDFLENHEASINFGRRTLVLKINNKIHEIQLMDKIQENPVHLRAISTKTVTEVHKENRIKNLPGHLQHRLDKLIHDFPEVFSEKPGKIKNYLCTIRIKDSKPINQRPYPIPIAKKEAVKKEIKRMMDLDIIEISRSPYCLPIVPVFKKNGEVRLCLDARKLNEIIIPDRECPMTIETIFSKFEEIKCISTLDLRSGYWQVPLEKNSRELCSFLVDGRNYSFKRMPFGLNISGAEFQKSMDKVLGPLLHTFVTIYVDDILITSIDEESHYEHIRTVLLRFKQFNITVNIDKCRFFLKEVPFLGHIISTEGLKMDPEKISTIQAFKTPSRIKEVQSYLGFLNFYRKYVKDFADIIQPLIELTKTTKKWTWEKRHQEAFDRSKKAFLDKVIISFPKLQHPMYINTDASEVAIGGELFQILDNNERATLGYASRTLKSPERRYTTTEIEALALVYCCNKFRQYILGNKTFILTDHHALTFLKQCRLTSGRLTRWTLALQEYELEIIYIPGKDNIIADTLTRYPRTTDNRKEKKLYLNKIIFDRYSKELRNDINNLKQLQERDKRISKLKTKQSEHVTTKDGIIFVKDKEDWQIAIPEQMARRLTLETHTIFGHPGRYKTYHLIREIGTFRNMHKIVMDTIRSCDDCQKNKPINYDPSGPIKIHKSTRILEKVSIDLMGPLPTGRGGVHFILAVLDTFSRYIKLYALKKATSKAIINRLEKDYIPTIGCPEAIQSDNGTQFTAKLWKETLKKWNIKAIYSTKYHPQSNAVERYNREIGRLLRTYCHDQHRKWPIYLEQIEKWMNRVRSEVIEMTPEQLMTGNRSKHEIENLITFPENHTKKKRQELVNWAVERVLNKAERKEAKTKQKKHITFKQGQMVLIKNHHLSNTENNEIKKLFNIFEGPYTITKVISENTLAIRHHTSKKELLINVAEVRPYYRMDEQN</sequence>
<proteinExistence type="predicted"/>
<dbReference type="InterPro" id="IPR012337">
    <property type="entry name" value="RNaseH-like_sf"/>
</dbReference>
<dbReference type="GO" id="GO:0015074">
    <property type="term" value="P:DNA integration"/>
    <property type="evidence" value="ECO:0007669"/>
    <property type="project" value="InterPro"/>
</dbReference>
<dbReference type="InterPro" id="IPR036397">
    <property type="entry name" value="RNaseH_sf"/>
</dbReference>
<dbReference type="InterPro" id="IPR043502">
    <property type="entry name" value="DNA/RNA_pol_sf"/>
</dbReference>
<evidence type="ECO:0000256" key="1">
    <source>
        <dbReference type="ARBA" id="ARBA00012493"/>
    </source>
</evidence>
<dbReference type="CDD" id="cd00303">
    <property type="entry name" value="retropepsin_like"/>
    <property type="match status" value="1"/>
</dbReference>
<dbReference type="InterPro" id="IPR041588">
    <property type="entry name" value="Integrase_H2C2"/>
</dbReference>
<dbReference type="Gene3D" id="2.40.70.10">
    <property type="entry name" value="Acid Proteases"/>
    <property type="match status" value="1"/>
</dbReference>
<dbReference type="Gene3D" id="3.30.70.270">
    <property type="match status" value="2"/>
</dbReference>
<keyword evidence="5" id="KW-0255">Endonuclease</keyword>
<evidence type="ECO:0000259" key="9">
    <source>
        <dbReference type="PROSITE" id="PS50878"/>
    </source>
</evidence>
<dbReference type="GO" id="GO:0006508">
    <property type="term" value="P:proteolysis"/>
    <property type="evidence" value="ECO:0007669"/>
    <property type="project" value="InterPro"/>
</dbReference>
<dbReference type="PROSITE" id="PS00141">
    <property type="entry name" value="ASP_PROTEASE"/>
    <property type="match status" value="1"/>
</dbReference>
<evidence type="ECO:0000256" key="6">
    <source>
        <dbReference type="ARBA" id="ARBA00022801"/>
    </source>
</evidence>
<feature type="domain" description="Peptidase A2" evidence="8">
    <location>
        <begin position="62"/>
        <end position="146"/>
    </location>
</feature>
<dbReference type="PROSITE" id="PS50878">
    <property type="entry name" value="RT_POL"/>
    <property type="match status" value="1"/>
</dbReference>
<evidence type="ECO:0000256" key="2">
    <source>
        <dbReference type="ARBA" id="ARBA00022679"/>
    </source>
</evidence>
<dbReference type="PANTHER" id="PTHR37984">
    <property type="entry name" value="PROTEIN CBG26694"/>
    <property type="match status" value="1"/>
</dbReference>
<evidence type="ECO:0000259" key="10">
    <source>
        <dbReference type="PROSITE" id="PS50994"/>
    </source>
</evidence>
<dbReference type="CDD" id="cd01647">
    <property type="entry name" value="RT_LTR"/>
    <property type="match status" value="1"/>
</dbReference>
<keyword evidence="7" id="KW-0695">RNA-directed DNA polymerase</keyword>
<dbReference type="InterPro" id="IPR041373">
    <property type="entry name" value="RT_RNaseH"/>
</dbReference>
<name>A0A2S2PTN9_SCHGA</name>
<dbReference type="InterPro" id="IPR043128">
    <property type="entry name" value="Rev_trsase/Diguanyl_cyclase"/>
</dbReference>
<dbReference type="InterPro" id="IPR001584">
    <property type="entry name" value="Integrase_cat-core"/>
</dbReference>
<dbReference type="CDD" id="cd09274">
    <property type="entry name" value="RNase_HI_RT_Ty3"/>
    <property type="match status" value="1"/>
</dbReference>
<accession>A0A2S2PTN9</accession>
<evidence type="ECO:0000259" key="8">
    <source>
        <dbReference type="PROSITE" id="PS50175"/>
    </source>
</evidence>
<dbReference type="InterPro" id="IPR000477">
    <property type="entry name" value="RT_dom"/>
</dbReference>
<gene>
    <name evidence="11" type="primary">Tf2-7_6</name>
    <name evidence="11" type="ORF">g.101119</name>
</gene>
<dbReference type="GO" id="GO:0003676">
    <property type="term" value="F:nucleic acid binding"/>
    <property type="evidence" value="ECO:0007669"/>
    <property type="project" value="InterPro"/>
</dbReference>
<dbReference type="InterPro" id="IPR021109">
    <property type="entry name" value="Peptidase_aspartic_dom_sf"/>
</dbReference>
<feature type="domain" description="Reverse transcriptase" evidence="9">
    <location>
        <begin position="269"/>
        <end position="448"/>
    </location>
</feature>
<dbReference type="GO" id="GO:0004519">
    <property type="term" value="F:endonuclease activity"/>
    <property type="evidence" value="ECO:0007669"/>
    <property type="project" value="UniProtKB-KW"/>
</dbReference>
<dbReference type="SUPFAM" id="SSF53098">
    <property type="entry name" value="Ribonuclease H-like"/>
    <property type="match status" value="1"/>
</dbReference>
<dbReference type="EMBL" id="GGMR01020075">
    <property type="protein sequence ID" value="MBY32694.1"/>
    <property type="molecule type" value="Transcribed_RNA"/>
</dbReference>
<dbReference type="PROSITE" id="PS50175">
    <property type="entry name" value="ASP_PROT_RETROV"/>
    <property type="match status" value="1"/>
</dbReference>
<evidence type="ECO:0000313" key="11">
    <source>
        <dbReference type="EMBL" id="MBY32694.1"/>
    </source>
</evidence>
<dbReference type="PROSITE" id="PS50994">
    <property type="entry name" value="INTEGRASE"/>
    <property type="match status" value="1"/>
</dbReference>
<organism evidence="11">
    <name type="scientific">Schizaphis graminum</name>
    <name type="common">Green bug aphid</name>
    <dbReference type="NCBI Taxonomy" id="13262"/>
    <lineage>
        <taxon>Eukaryota</taxon>
        <taxon>Metazoa</taxon>
        <taxon>Ecdysozoa</taxon>
        <taxon>Arthropoda</taxon>
        <taxon>Hexapoda</taxon>
        <taxon>Insecta</taxon>
        <taxon>Pterygota</taxon>
        <taxon>Neoptera</taxon>
        <taxon>Paraneoptera</taxon>
        <taxon>Hemiptera</taxon>
        <taxon>Sternorrhyncha</taxon>
        <taxon>Aphidomorpha</taxon>
        <taxon>Aphidoidea</taxon>
        <taxon>Aphididae</taxon>
        <taxon>Aphidini</taxon>
        <taxon>Schizaphis</taxon>
    </lineage>
</organism>
<dbReference type="GO" id="GO:0003964">
    <property type="term" value="F:RNA-directed DNA polymerase activity"/>
    <property type="evidence" value="ECO:0007669"/>
    <property type="project" value="UniProtKB-KW"/>
</dbReference>
<dbReference type="InterPro" id="IPR050951">
    <property type="entry name" value="Retrovirus_Pol_polyprotein"/>
</dbReference>
<feature type="domain" description="Integrase catalytic" evidence="10">
    <location>
        <begin position="794"/>
        <end position="961"/>
    </location>
</feature>
<dbReference type="FunFam" id="3.10.20.370:FF:000001">
    <property type="entry name" value="Retrovirus-related Pol polyprotein from transposon 17.6-like protein"/>
    <property type="match status" value="1"/>
</dbReference>
<dbReference type="Gene3D" id="1.10.340.70">
    <property type="match status" value="1"/>
</dbReference>
<dbReference type="InterPro" id="IPR001995">
    <property type="entry name" value="Peptidase_A2_cat"/>
</dbReference>
<dbReference type="EC" id="2.7.7.49" evidence="1"/>
<dbReference type="AlphaFoldDB" id="A0A2S2PTN9"/>
<dbReference type="GO" id="GO:0004190">
    <property type="term" value="F:aspartic-type endopeptidase activity"/>
    <property type="evidence" value="ECO:0007669"/>
    <property type="project" value="InterPro"/>
</dbReference>
<evidence type="ECO:0000256" key="5">
    <source>
        <dbReference type="ARBA" id="ARBA00022759"/>
    </source>
</evidence>